<dbReference type="PANTHER" id="PTHR33169">
    <property type="entry name" value="PADR-FAMILY TRANSCRIPTIONAL REGULATOR"/>
    <property type="match status" value="1"/>
</dbReference>
<dbReference type="InterPro" id="IPR052509">
    <property type="entry name" value="Metal_resp_DNA-bind_regulator"/>
</dbReference>
<dbReference type="AlphaFoldDB" id="A0A0J9CER0"/>
<organism evidence="2 3">
    <name type="scientific">[Clostridium] citroniae WAL-19142</name>
    <dbReference type="NCBI Taxonomy" id="742734"/>
    <lineage>
        <taxon>Bacteria</taxon>
        <taxon>Bacillati</taxon>
        <taxon>Bacillota</taxon>
        <taxon>Clostridia</taxon>
        <taxon>Lachnospirales</taxon>
        <taxon>Lachnospiraceae</taxon>
        <taxon>Enterocloster</taxon>
    </lineage>
</organism>
<evidence type="ECO:0000313" key="3">
    <source>
        <dbReference type="Proteomes" id="UP000037392"/>
    </source>
</evidence>
<comment type="caution">
    <text evidence="2">The sequence shown here is derived from an EMBL/GenBank/DDBJ whole genome shotgun (WGS) entry which is preliminary data.</text>
</comment>
<proteinExistence type="predicted"/>
<reference evidence="2 3" key="1">
    <citation type="submission" date="2011-04" db="EMBL/GenBank/DDBJ databases">
        <title>The Genome Sequence of Clostridium citroniae WAL-19142.</title>
        <authorList>
            <consortium name="The Broad Institute Genome Sequencing Platform"/>
            <person name="Earl A."/>
            <person name="Ward D."/>
            <person name="Feldgarden M."/>
            <person name="Gevers D."/>
            <person name="Warren Y.A."/>
            <person name="Tyrrell K.L."/>
            <person name="Citron D.M."/>
            <person name="Goldstein E.J."/>
            <person name="Daigneault M."/>
            <person name="Allen-Vercoe E."/>
            <person name="Young S.K."/>
            <person name="Zeng Q."/>
            <person name="Gargeya S."/>
            <person name="Fitzgerald M."/>
            <person name="Haas B."/>
            <person name="Abouelleil A."/>
            <person name="Alvarado L."/>
            <person name="Arachchi H.M."/>
            <person name="Berlin A."/>
            <person name="Brown A."/>
            <person name="Chapman S.B."/>
            <person name="Chen Z."/>
            <person name="Dunbar C."/>
            <person name="Freedman E."/>
            <person name="Gearin G."/>
            <person name="Gellesch M."/>
            <person name="Goldberg J."/>
            <person name="Griggs A."/>
            <person name="Gujja S."/>
            <person name="Heilman E.R."/>
            <person name="Heiman D."/>
            <person name="Howarth C."/>
            <person name="Larson L."/>
            <person name="Lui A."/>
            <person name="MacDonald P.J."/>
            <person name="Mehta T."/>
            <person name="Montmayeur A."/>
            <person name="Murphy C."/>
            <person name="Neiman D."/>
            <person name="Pearson M."/>
            <person name="Priest M."/>
            <person name="Roberts A."/>
            <person name="Saif S."/>
            <person name="Shea T."/>
            <person name="Shenoy N."/>
            <person name="Sisk P."/>
            <person name="Stolte C."/>
            <person name="Sykes S."/>
            <person name="White J."/>
            <person name="Yandava C."/>
            <person name="Wortman J."/>
            <person name="Nusbaum C."/>
            <person name="Birren B."/>
        </authorList>
    </citation>
    <scope>NUCLEOTIDE SEQUENCE [LARGE SCALE GENOMIC DNA]</scope>
    <source>
        <strain evidence="2 3">WAL-19142</strain>
    </source>
</reference>
<name>A0A0J9CER0_9FIRM</name>
<dbReference type="InterPro" id="IPR036390">
    <property type="entry name" value="WH_DNA-bd_sf"/>
</dbReference>
<evidence type="ECO:0000259" key="1">
    <source>
        <dbReference type="Pfam" id="PF03551"/>
    </source>
</evidence>
<dbReference type="PATRIC" id="fig|742734.4.peg.1026"/>
<dbReference type="InterPro" id="IPR036388">
    <property type="entry name" value="WH-like_DNA-bd_sf"/>
</dbReference>
<dbReference type="SUPFAM" id="SSF46785">
    <property type="entry name" value="Winged helix' DNA-binding domain"/>
    <property type="match status" value="1"/>
</dbReference>
<dbReference type="Gene3D" id="1.10.10.10">
    <property type="entry name" value="Winged helix-like DNA-binding domain superfamily/Winged helix DNA-binding domain"/>
    <property type="match status" value="1"/>
</dbReference>
<protein>
    <recommendedName>
        <fullName evidence="1">Transcription regulator PadR N-terminal domain-containing protein</fullName>
    </recommendedName>
</protein>
<gene>
    <name evidence="2" type="ORF">HMPREF9470_00969</name>
</gene>
<sequence>MDKRDEIVSNLTLELRRGTLILSVLSQLFVPQYGYSLIQCLNASGVQIDIGTIYPLLRRLEKQGLLESVWEVGESRPRRYYKISEDGKVVYGILCEEWFRMSKSVERLINGGEDQDGAD</sequence>
<dbReference type="Pfam" id="PF03551">
    <property type="entry name" value="PadR"/>
    <property type="match status" value="1"/>
</dbReference>
<dbReference type="Proteomes" id="UP000037392">
    <property type="component" value="Unassembled WGS sequence"/>
</dbReference>
<dbReference type="InterPro" id="IPR005149">
    <property type="entry name" value="Tscrpt_reg_PadR_N"/>
</dbReference>
<dbReference type="EMBL" id="ADLK01000005">
    <property type="protein sequence ID" value="KMW23753.1"/>
    <property type="molecule type" value="Genomic_DNA"/>
</dbReference>
<evidence type="ECO:0000313" key="2">
    <source>
        <dbReference type="EMBL" id="KMW23753.1"/>
    </source>
</evidence>
<accession>A0A0J9CER0</accession>
<feature type="domain" description="Transcription regulator PadR N-terminal" evidence="1">
    <location>
        <begin position="21"/>
        <end position="90"/>
    </location>
</feature>
<dbReference type="OrthoDB" id="9808017at2"/>
<dbReference type="PANTHER" id="PTHR33169:SF14">
    <property type="entry name" value="TRANSCRIPTIONAL REGULATOR RV3488"/>
    <property type="match status" value="1"/>
</dbReference>